<dbReference type="EMBL" id="BK014706">
    <property type="protein sequence ID" value="DAD68725.1"/>
    <property type="molecule type" value="Genomic_DNA"/>
</dbReference>
<accession>A0A8S5LF99</accession>
<name>A0A8S5LF99_9CAUD</name>
<sequence>MYLLNFEYKNNSIVKQLLQWYNIACLGCIL</sequence>
<evidence type="ECO:0000313" key="1">
    <source>
        <dbReference type="EMBL" id="DAD68725.1"/>
    </source>
</evidence>
<organism evidence="1">
    <name type="scientific">Siphoviridae sp. ctlXU33</name>
    <dbReference type="NCBI Taxonomy" id="2823598"/>
    <lineage>
        <taxon>Viruses</taxon>
        <taxon>Duplodnaviria</taxon>
        <taxon>Heunggongvirae</taxon>
        <taxon>Uroviricota</taxon>
        <taxon>Caudoviricetes</taxon>
    </lineage>
</organism>
<protein>
    <submittedName>
        <fullName evidence="1">Uncharacterized protein</fullName>
    </submittedName>
</protein>
<reference evidence="1" key="1">
    <citation type="journal article" date="2021" name="Proc. Natl. Acad. Sci. U.S.A.">
        <title>A Catalog of Tens of Thousands of Viruses from Human Metagenomes Reveals Hidden Associations with Chronic Diseases.</title>
        <authorList>
            <person name="Tisza M.J."/>
            <person name="Buck C.B."/>
        </authorList>
    </citation>
    <scope>NUCLEOTIDE SEQUENCE</scope>
    <source>
        <strain evidence="1">CtlXU33</strain>
    </source>
</reference>
<proteinExistence type="predicted"/>